<feature type="compositionally biased region" description="Basic and acidic residues" evidence="2">
    <location>
        <begin position="13"/>
        <end position="71"/>
    </location>
</feature>
<feature type="region of interest" description="Disordered" evidence="2">
    <location>
        <begin position="13"/>
        <end position="118"/>
    </location>
</feature>
<feature type="coiled-coil region" evidence="1">
    <location>
        <begin position="254"/>
        <end position="365"/>
    </location>
</feature>
<name>A0AAV7YQT1_9EUKA</name>
<dbReference type="Proteomes" id="UP001146793">
    <property type="component" value="Unassembled WGS sequence"/>
</dbReference>
<feature type="region of interest" description="Disordered" evidence="2">
    <location>
        <begin position="180"/>
        <end position="236"/>
    </location>
</feature>
<keyword evidence="1" id="KW-0175">Coiled coil</keyword>
<proteinExistence type="predicted"/>
<evidence type="ECO:0000313" key="3">
    <source>
        <dbReference type="EMBL" id="KAJ3430307.1"/>
    </source>
</evidence>
<reference evidence="3" key="1">
    <citation type="submission" date="2022-08" db="EMBL/GenBank/DDBJ databases">
        <title>Novel sulphate-reducing endosymbionts in the free-living metamonad Anaeramoeba.</title>
        <authorList>
            <person name="Jerlstrom-Hultqvist J."/>
            <person name="Cepicka I."/>
            <person name="Gallot-Lavallee L."/>
            <person name="Salas-Leiva D."/>
            <person name="Curtis B.A."/>
            <person name="Zahonova K."/>
            <person name="Pipaliya S."/>
            <person name="Dacks J."/>
            <person name="Roger A.J."/>
        </authorList>
    </citation>
    <scope>NUCLEOTIDE SEQUENCE</scope>
    <source>
        <strain evidence="3">Busselton2</strain>
    </source>
</reference>
<feature type="compositionally biased region" description="Basic residues" evidence="2">
    <location>
        <begin position="102"/>
        <end position="111"/>
    </location>
</feature>
<comment type="caution">
    <text evidence="3">The sequence shown here is derived from an EMBL/GenBank/DDBJ whole genome shotgun (WGS) entry which is preliminary data.</text>
</comment>
<feature type="compositionally biased region" description="Polar residues" evidence="2">
    <location>
        <begin position="223"/>
        <end position="232"/>
    </location>
</feature>
<dbReference type="EMBL" id="JANTQA010000051">
    <property type="protein sequence ID" value="KAJ3430307.1"/>
    <property type="molecule type" value="Genomic_DNA"/>
</dbReference>
<organism evidence="3 4">
    <name type="scientific">Anaeramoeba flamelloides</name>
    <dbReference type="NCBI Taxonomy" id="1746091"/>
    <lineage>
        <taxon>Eukaryota</taxon>
        <taxon>Metamonada</taxon>
        <taxon>Anaeramoebidae</taxon>
        <taxon>Anaeramoeba</taxon>
    </lineage>
</organism>
<evidence type="ECO:0000256" key="1">
    <source>
        <dbReference type="SAM" id="Coils"/>
    </source>
</evidence>
<accession>A0AAV7YQT1</accession>
<feature type="compositionally biased region" description="Basic and acidic residues" evidence="2">
    <location>
        <begin position="86"/>
        <end position="101"/>
    </location>
</feature>
<feature type="compositionally biased region" description="Low complexity" evidence="2">
    <location>
        <begin position="197"/>
        <end position="206"/>
    </location>
</feature>
<protein>
    <submittedName>
        <fullName evidence="3">Uncharacterized protein</fullName>
    </submittedName>
</protein>
<dbReference type="AlphaFoldDB" id="A0AAV7YQT1"/>
<sequence>MSNDHLELEIKINKKTIKDSKMNLEKEESEQETEKEKKKKEQERERERERKKEENEEEKTKNNQKKKELKPQDTNNKKHLKVQINENKKLNKSDPNSEKNKNVLRLRPKTPRRLDSKQRKTIRILNQKIIEGEQKNTQFRSEISGFEKSIRNMNSSDVQMDQNKNFLTARKKQLQEILNLIKPTKKNFKRNEKQLSNNDNENQNQNGETSNPNDKKTKKLKNNRQQTNYPTNKRNEEDQDFFLEINYEINIETNKQLKEKYQKYNDLKESIQKKTIGLEQLDSNFLIKSKEFKKKLTQKQIEKEQLEKKVLKDQRDINLLDTRFGEVTGRNRELLYETEKLNKQLNAYTEKKERTQSQISNLFEQVTIIDEQNRAMDERVANLAKQLLLLDLQISAYVIDSQVFNVEFYSKKNKKSKPARIAFEKDIRSNILLTVKSEKKKKKPIIYFRDLIENVLDVGLDPNSEKNFFIKLIDNRVLYFSSKERKLIVKAINVNFAVNSKCQSLRNIQSMK</sequence>
<gene>
    <name evidence="3" type="ORF">M0812_23311</name>
</gene>
<evidence type="ECO:0000313" key="4">
    <source>
        <dbReference type="Proteomes" id="UP001146793"/>
    </source>
</evidence>
<evidence type="ECO:0000256" key="2">
    <source>
        <dbReference type="SAM" id="MobiDB-lite"/>
    </source>
</evidence>